<evidence type="ECO:0000313" key="2">
    <source>
        <dbReference type="Proteomes" id="UP000494119"/>
    </source>
</evidence>
<evidence type="ECO:0000313" key="1">
    <source>
        <dbReference type="EMBL" id="CAB3785390.1"/>
    </source>
</evidence>
<gene>
    <name evidence="1" type="ORF">LMG28688_02025</name>
</gene>
<reference evidence="1 2" key="1">
    <citation type="submission" date="2020-04" db="EMBL/GenBank/DDBJ databases">
        <authorList>
            <person name="De Canck E."/>
        </authorList>
    </citation>
    <scope>NUCLEOTIDE SEQUENCE [LARGE SCALE GENOMIC DNA]</scope>
    <source>
        <strain evidence="1 2">LMG 28688</strain>
    </source>
</reference>
<protein>
    <submittedName>
        <fullName evidence="1">Uncharacterized protein</fullName>
    </submittedName>
</protein>
<dbReference type="AlphaFoldDB" id="A0A6J5FV39"/>
<sequence length="111" mass="11893">MISTSRESHDADADAEALATLAEYLELLLDKGKSLILVRNQAESSDVFLGDAGEPEEEWTRHGKIRNAVASAVLGVTSSGFNELTIGGQTYRFVRAFTEVAHHGAVVFSAA</sequence>
<name>A0A6J5FV39_9BURK</name>
<proteinExistence type="predicted"/>
<organism evidence="1 2">
    <name type="scientific">Paraburkholderia caffeinitolerans</name>
    <dbReference type="NCBI Taxonomy" id="1723730"/>
    <lineage>
        <taxon>Bacteria</taxon>
        <taxon>Pseudomonadati</taxon>
        <taxon>Pseudomonadota</taxon>
        <taxon>Betaproteobacteria</taxon>
        <taxon>Burkholderiales</taxon>
        <taxon>Burkholderiaceae</taxon>
        <taxon>Paraburkholderia</taxon>
    </lineage>
</organism>
<dbReference type="EMBL" id="CADIKL010000008">
    <property type="protein sequence ID" value="CAB3785390.1"/>
    <property type="molecule type" value="Genomic_DNA"/>
</dbReference>
<keyword evidence="2" id="KW-1185">Reference proteome</keyword>
<accession>A0A6J5FV39</accession>
<dbReference type="Proteomes" id="UP000494119">
    <property type="component" value="Unassembled WGS sequence"/>
</dbReference>
<dbReference type="RefSeq" id="WP_175194924.1">
    <property type="nucleotide sequence ID" value="NZ_CADIKL010000008.1"/>
</dbReference>